<name>A0A2U3LHB3_9FIRM</name>
<accession>A0A2U3LHB3</accession>
<dbReference type="EMBL" id="OMOF01000445">
    <property type="protein sequence ID" value="SPF51244.1"/>
    <property type="molecule type" value="Genomic_DNA"/>
</dbReference>
<gene>
    <name evidence="1" type="ORF">SBF1_50128</name>
</gene>
<dbReference type="InterPro" id="IPR013320">
    <property type="entry name" value="ConA-like_dom_sf"/>
</dbReference>
<dbReference type="Proteomes" id="UP000238916">
    <property type="component" value="Unassembled WGS sequence"/>
</dbReference>
<organism evidence="1 2">
    <name type="scientific">Candidatus Desulfosporosinus infrequens</name>
    <dbReference type="NCBI Taxonomy" id="2043169"/>
    <lineage>
        <taxon>Bacteria</taxon>
        <taxon>Bacillati</taxon>
        <taxon>Bacillota</taxon>
        <taxon>Clostridia</taxon>
        <taxon>Eubacteriales</taxon>
        <taxon>Desulfitobacteriaceae</taxon>
        <taxon>Desulfosporosinus</taxon>
    </lineage>
</organism>
<dbReference type="AlphaFoldDB" id="A0A2U3LHB3"/>
<dbReference type="Pfam" id="PF13385">
    <property type="entry name" value="Laminin_G_3"/>
    <property type="match status" value="1"/>
</dbReference>
<proteinExistence type="predicted"/>
<dbReference type="Gene3D" id="2.60.120.200">
    <property type="match status" value="1"/>
</dbReference>
<evidence type="ECO:0008006" key="3">
    <source>
        <dbReference type="Google" id="ProtNLM"/>
    </source>
</evidence>
<protein>
    <recommendedName>
        <fullName evidence="3">LamG-like jellyroll fold domain-containing protein</fullName>
    </recommendedName>
</protein>
<dbReference type="SUPFAM" id="SSF49899">
    <property type="entry name" value="Concanavalin A-like lectins/glucanases"/>
    <property type="match status" value="1"/>
</dbReference>
<evidence type="ECO:0000313" key="1">
    <source>
        <dbReference type="EMBL" id="SPF51244.1"/>
    </source>
</evidence>
<reference evidence="2" key="1">
    <citation type="submission" date="2018-02" db="EMBL/GenBank/DDBJ databases">
        <authorList>
            <person name="Hausmann B."/>
        </authorList>
    </citation>
    <scope>NUCLEOTIDE SEQUENCE [LARGE SCALE GENOMIC DNA]</scope>
    <source>
        <strain evidence="2">Peat soil MAG SbF1</strain>
    </source>
</reference>
<sequence>MFFGLIGENQKPPIVTNGLVLWLDGHSFSNSPPTTTWVDNSGNNHNGIPANFGYTSTSGSDGGNGVAFDGVDDNIPIPSLVNTAMPQTFTFEIMLSTKRTSGAAFDTIGGYDYNNGFVLYMAQSGLVPTVRVFTNGVATNISGANLITGVKTHIVVTYDGNTLSIYSNGILISSALATGTFLTPTNNYCLGYAADRPANFWYGNIYMNRLYNRALSASEVLKNYNASK</sequence>
<evidence type="ECO:0000313" key="2">
    <source>
        <dbReference type="Proteomes" id="UP000238916"/>
    </source>
</evidence>